<protein>
    <recommendedName>
        <fullName evidence="2">tRNA(Met) cytidine acetate ligase</fullName>
        <ecNumber evidence="2">6.3.4.-</ecNumber>
    </recommendedName>
</protein>
<comment type="subcellular location">
    <subcellularLocation>
        <location evidence="2">Cytoplasm</location>
    </subcellularLocation>
</comment>
<dbReference type="HAMAP" id="MF_01539">
    <property type="entry name" value="TmcAL"/>
    <property type="match status" value="1"/>
</dbReference>
<feature type="binding site" evidence="2">
    <location>
        <begin position="7"/>
        <end position="20"/>
    </location>
    <ligand>
        <name>ATP</name>
        <dbReference type="ChEBI" id="CHEBI:30616"/>
    </ligand>
</feature>
<keyword evidence="2" id="KW-0820">tRNA-binding</keyword>
<dbReference type="GO" id="GO:0000049">
    <property type="term" value="F:tRNA binding"/>
    <property type="evidence" value="ECO:0007669"/>
    <property type="project" value="UniProtKB-KW"/>
</dbReference>
<dbReference type="RefSeq" id="WP_065534118.1">
    <property type="nucleotide sequence ID" value="NZ_CP015406.2"/>
</dbReference>
<accession>A0AAX1KMR1</accession>
<evidence type="ECO:0000256" key="1">
    <source>
        <dbReference type="ARBA" id="ARBA00022694"/>
    </source>
</evidence>
<evidence type="ECO:0000313" key="4">
    <source>
        <dbReference type="Proteomes" id="UP000595792"/>
    </source>
</evidence>
<dbReference type="Proteomes" id="UP000595792">
    <property type="component" value="Chromosome"/>
</dbReference>
<dbReference type="InterPro" id="IPR008513">
    <property type="entry name" value="tRNA(Met)_cyd_acetate_ligase"/>
</dbReference>
<sequence length="391" mass="40788">MATAGIVAEYNPFHRGHAWHIARTRQTLGADTAVICVMSGHWVQRGECALTDKWSRAALALSGGADLVLELPTPWAMASAEAFARGAVGLLAAAGVVDVLSFGSETGELAPLRAAAAALDGPDYPERLQAGLARGLSFPAARQAAVGADCLASPNDNLGVEYLRALPPGMEALTIPRRGAAHDGPAAGGFASASELRALLRAGRAAEAAPYLTAPWGGETASMAHIDRAVLARLRTMDEADWAALPDGGAAEGLPARLARSARAADSLEDFYARAKTKRYPHARLRRLALAAFLGLRAAERPPVAPYVRVLGLSGRGRALLRRMGETCPLPVIVKPAQARGLDGPARALFEAEARRTDLFGLCFPTPRPCGLEYTTSPVFSPSAGGGGAPR</sequence>
<gene>
    <name evidence="2" type="primary">tmcAL</name>
    <name evidence="3" type="ORF">I5Q84_05555</name>
</gene>
<dbReference type="GO" id="GO:0005524">
    <property type="term" value="F:ATP binding"/>
    <property type="evidence" value="ECO:0007669"/>
    <property type="project" value="UniProtKB-KW"/>
</dbReference>
<keyword evidence="2" id="KW-0963">Cytoplasm</keyword>
<feature type="binding site" evidence="2">
    <location>
        <position position="177"/>
    </location>
    <ligand>
        <name>ATP</name>
        <dbReference type="ChEBI" id="CHEBI:30616"/>
    </ligand>
</feature>
<dbReference type="PANTHER" id="PTHR37825:SF1">
    <property type="entry name" value="TRNA(MET) CYTIDINE ACETATE LIGASE"/>
    <property type="match status" value="1"/>
</dbReference>
<keyword evidence="2" id="KW-0694">RNA-binding</keyword>
<keyword evidence="1 2" id="KW-0819">tRNA processing</keyword>
<comment type="catalytic activity">
    <reaction evidence="2">
        <text>cytidine(34) in elongator tRNA(Met) + acetate + ATP = N(4)-acetylcytidine(34) in elongator tRNA(Met) + AMP + diphosphate</text>
        <dbReference type="Rhea" id="RHEA:58144"/>
        <dbReference type="Rhea" id="RHEA-COMP:10693"/>
        <dbReference type="Rhea" id="RHEA-COMP:10694"/>
        <dbReference type="ChEBI" id="CHEBI:30089"/>
        <dbReference type="ChEBI" id="CHEBI:30616"/>
        <dbReference type="ChEBI" id="CHEBI:33019"/>
        <dbReference type="ChEBI" id="CHEBI:74900"/>
        <dbReference type="ChEBI" id="CHEBI:82748"/>
        <dbReference type="ChEBI" id="CHEBI:456215"/>
    </reaction>
</comment>
<dbReference type="AlphaFoldDB" id="A0AAX1KMR1"/>
<evidence type="ECO:0000313" key="3">
    <source>
        <dbReference type="EMBL" id="QQR06948.1"/>
    </source>
</evidence>
<keyword evidence="2" id="KW-0067">ATP-binding</keyword>
<dbReference type="GO" id="GO:0005737">
    <property type="term" value="C:cytoplasm"/>
    <property type="evidence" value="ECO:0007669"/>
    <property type="project" value="UniProtKB-SubCell"/>
</dbReference>
<keyword evidence="2" id="KW-0436">Ligase</keyword>
<keyword evidence="2" id="KW-0547">Nucleotide-binding</keyword>
<dbReference type="InterPro" id="IPR014729">
    <property type="entry name" value="Rossmann-like_a/b/a_fold"/>
</dbReference>
<dbReference type="Pfam" id="PF05636">
    <property type="entry name" value="HIGH_NTase1"/>
    <property type="match status" value="1"/>
</dbReference>
<reference evidence="3 4" key="1">
    <citation type="submission" date="2020-11" db="EMBL/GenBank/DDBJ databases">
        <title>Closed and high quality bacterial genomes of the OMM12 community.</title>
        <authorList>
            <person name="Marbouty M."/>
            <person name="Lamy-Besnier Q."/>
            <person name="Debarbieux L."/>
            <person name="Koszul R."/>
        </authorList>
    </citation>
    <scope>NUCLEOTIDE SEQUENCE [LARGE SCALE GENOMIC DNA]</scope>
    <source>
        <strain evidence="3 4">YL31</strain>
    </source>
</reference>
<dbReference type="Gene3D" id="3.40.50.620">
    <property type="entry name" value="HUPs"/>
    <property type="match status" value="1"/>
</dbReference>
<dbReference type="EMBL" id="CP065315">
    <property type="protein sequence ID" value="QQR06948.1"/>
    <property type="molecule type" value="Genomic_DNA"/>
</dbReference>
<comment type="caution">
    <text evidence="2">Lacks conserved residue(s) required for the propagation of feature annotation.</text>
</comment>
<dbReference type="GO" id="GO:0016879">
    <property type="term" value="F:ligase activity, forming carbon-nitrogen bonds"/>
    <property type="evidence" value="ECO:0007669"/>
    <property type="project" value="UniProtKB-UniRule"/>
</dbReference>
<feature type="binding site" evidence="2">
    <location>
        <position position="155"/>
    </location>
    <ligand>
        <name>ATP</name>
        <dbReference type="ChEBI" id="CHEBI:30616"/>
    </ligand>
</feature>
<dbReference type="EC" id="6.3.4.-" evidence="2"/>
<dbReference type="PANTHER" id="PTHR37825">
    <property type="entry name" value="TRNA(MET) CYTIDINE ACETATE LIGASE"/>
    <property type="match status" value="1"/>
</dbReference>
<proteinExistence type="inferred from homology"/>
<evidence type="ECO:0000256" key="2">
    <source>
        <dbReference type="HAMAP-Rule" id="MF_01539"/>
    </source>
</evidence>
<comment type="function">
    <text evidence="2">Catalyzes the formation of N(4)-acetylcytidine (ac(4)C) at the wobble position of elongator tRNA(Met), using acetate and ATP as substrates. First activates an acetate ion to form acetyladenylate (Ac-AMP) and then transfers the acetyl group to tRNA to form ac(4)C34.</text>
</comment>
<organism evidence="3 4">
    <name type="scientific">Flavonifractor plautii</name>
    <name type="common">Fusobacterium plautii</name>
    <dbReference type="NCBI Taxonomy" id="292800"/>
    <lineage>
        <taxon>Bacteria</taxon>
        <taxon>Bacillati</taxon>
        <taxon>Bacillota</taxon>
        <taxon>Clostridia</taxon>
        <taxon>Eubacteriales</taxon>
        <taxon>Oscillospiraceae</taxon>
        <taxon>Flavonifractor</taxon>
    </lineage>
</organism>
<comment type="similarity">
    <text evidence="2">Belongs to the TmcAL family.</text>
</comment>
<dbReference type="KEGG" id="fpla:A4U99_04010"/>
<dbReference type="SUPFAM" id="SSF52374">
    <property type="entry name" value="Nucleotidylyl transferase"/>
    <property type="match status" value="1"/>
</dbReference>
<feature type="binding site" evidence="2">
    <location>
        <position position="103"/>
    </location>
    <ligand>
        <name>ATP</name>
        <dbReference type="ChEBI" id="CHEBI:30616"/>
    </ligand>
</feature>
<name>A0AAX1KMR1_FLAPL</name>
<dbReference type="GO" id="GO:0006400">
    <property type="term" value="P:tRNA modification"/>
    <property type="evidence" value="ECO:0007669"/>
    <property type="project" value="UniProtKB-UniRule"/>
</dbReference>